<protein>
    <submittedName>
        <fullName evidence="2">Quinic acid utilization activator</fullName>
    </submittedName>
</protein>
<keyword evidence="3" id="KW-1185">Reference proteome</keyword>
<organism evidence="2 3">
    <name type="scientific">Colletotrichum spaethianum</name>
    <dbReference type="NCBI Taxonomy" id="700344"/>
    <lineage>
        <taxon>Eukaryota</taxon>
        <taxon>Fungi</taxon>
        <taxon>Dikarya</taxon>
        <taxon>Ascomycota</taxon>
        <taxon>Pezizomycotina</taxon>
        <taxon>Sordariomycetes</taxon>
        <taxon>Hypocreomycetidae</taxon>
        <taxon>Glomerellales</taxon>
        <taxon>Glomerellaceae</taxon>
        <taxon>Colletotrichum</taxon>
        <taxon>Colletotrichum spaethianum species complex</taxon>
    </lineage>
</organism>
<reference evidence="2 3" key="1">
    <citation type="submission" date="2022-03" db="EMBL/GenBank/DDBJ databases">
        <title>Genome data of Colletotrichum spp.</title>
        <authorList>
            <person name="Utami Y.D."/>
            <person name="Hiruma K."/>
        </authorList>
    </citation>
    <scope>NUCLEOTIDE SEQUENCE [LARGE SCALE GENOMIC DNA]</scope>
    <source>
        <strain evidence="2 3">MAFF 239500</strain>
    </source>
</reference>
<dbReference type="Pfam" id="PF18317">
    <property type="entry name" value="SDH_C"/>
    <property type="match status" value="1"/>
</dbReference>
<dbReference type="EMBL" id="BQXU01000015">
    <property type="protein sequence ID" value="GKT46242.1"/>
    <property type="molecule type" value="Genomic_DNA"/>
</dbReference>
<name>A0AA37LKW7_9PEZI</name>
<comment type="caution">
    <text evidence="2">The sequence shown here is derived from an EMBL/GenBank/DDBJ whole genome shotgun (WGS) entry which is preliminary data.</text>
</comment>
<evidence type="ECO:0000313" key="2">
    <source>
        <dbReference type="EMBL" id="GKT46242.1"/>
    </source>
</evidence>
<feature type="domain" description="SDH C-terminal" evidence="1">
    <location>
        <begin position="11"/>
        <end position="41"/>
    </location>
</feature>
<dbReference type="Gene3D" id="3.40.50.720">
    <property type="entry name" value="NAD(P)-binding Rossmann-like Domain"/>
    <property type="match status" value="1"/>
</dbReference>
<dbReference type="AlphaFoldDB" id="A0AA37LKW7"/>
<sequence length="62" mass="6988">MSDDGWIAVDGLKVLPGQGTRQFELFTARKAPRSVMREEVLRAYEARMIEQTKRMASGADES</sequence>
<accession>A0AA37LKW7</accession>
<dbReference type="GeneID" id="73327225"/>
<dbReference type="Proteomes" id="UP001055115">
    <property type="component" value="Unassembled WGS sequence"/>
</dbReference>
<dbReference type="RefSeq" id="XP_049128592.1">
    <property type="nucleotide sequence ID" value="XM_049272635.1"/>
</dbReference>
<gene>
    <name evidence="2" type="ORF">ColSpa_06423</name>
</gene>
<evidence type="ECO:0000259" key="1">
    <source>
        <dbReference type="Pfam" id="PF18317"/>
    </source>
</evidence>
<proteinExistence type="predicted"/>
<evidence type="ECO:0000313" key="3">
    <source>
        <dbReference type="Proteomes" id="UP001055115"/>
    </source>
</evidence>
<dbReference type="InterPro" id="IPR041121">
    <property type="entry name" value="SDH_C"/>
</dbReference>